<dbReference type="HOGENOM" id="CLU_129693_0_0_10"/>
<protein>
    <recommendedName>
        <fullName evidence="3">HTH cro/C1-type domain-containing protein</fullName>
    </recommendedName>
</protein>
<evidence type="ECO:0008006" key="3">
    <source>
        <dbReference type="Google" id="ProtNLM"/>
    </source>
</evidence>
<dbReference type="EMBL" id="AMEQ01000024">
    <property type="protein sequence ID" value="EKY01780.1"/>
    <property type="molecule type" value="Genomic_DNA"/>
</dbReference>
<dbReference type="STRING" id="1127696.HMPREF9134_00840"/>
<dbReference type="Proteomes" id="UP000010408">
    <property type="component" value="Unassembled WGS sequence"/>
</dbReference>
<dbReference type="AlphaFoldDB" id="L1NES0"/>
<evidence type="ECO:0000313" key="1">
    <source>
        <dbReference type="EMBL" id="EKY01780.1"/>
    </source>
</evidence>
<gene>
    <name evidence="1" type="ORF">HMPREF9134_00840</name>
</gene>
<accession>L1NES0</accession>
<dbReference type="RefSeq" id="WP_005469143.1">
    <property type="nucleotide sequence ID" value="NZ_KB291045.1"/>
</dbReference>
<evidence type="ECO:0000313" key="2">
    <source>
        <dbReference type="Proteomes" id="UP000010408"/>
    </source>
</evidence>
<comment type="caution">
    <text evidence="1">The sequence shown here is derived from an EMBL/GenBank/DDBJ whole genome shotgun (WGS) entry which is preliminary data.</text>
</comment>
<reference evidence="1 2" key="1">
    <citation type="submission" date="2012-05" db="EMBL/GenBank/DDBJ databases">
        <authorList>
            <person name="Weinstock G."/>
            <person name="Sodergren E."/>
            <person name="Lobos E.A."/>
            <person name="Fulton L."/>
            <person name="Fulton R."/>
            <person name="Courtney L."/>
            <person name="Fronick C."/>
            <person name="O'Laughlin M."/>
            <person name="Godfrey J."/>
            <person name="Wilson R.M."/>
            <person name="Miner T."/>
            <person name="Farmer C."/>
            <person name="Delehaunty K."/>
            <person name="Cordes M."/>
            <person name="Minx P."/>
            <person name="Tomlinson C."/>
            <person name="Chen J."/>
            <person name="Wollam A."/>
            <person name="Pepin K.H."/>
            <person name="Bhonagiri V."/>
            <person name="Zhang X."/>
            <person name="Suruliraj S."/>
            <person name="Warren W."/>
            <person name="Mitreva M."/>
            <person name="Mardis E.R."/>
            <person name="Wilson R.K."/>
        </authorList>
    </citation>
    <scope>NUCLEOTIDE SEQUENCE [LARGE SCALE GENOMIC DNA]</scope>
    <source>
        <strain evidence="1 2">F0037</strain>
    </source>
</reference>
<dbReference type="PATRIC" id="fig|1127696.3.peg.758"/>
<proteinExistence type="predicted"/>
<sequence length="152" mass="17155">MQEKENKILAPIKGRVRMYLKAKGIKLKDFLEETGISMSNYKARHSEFGGEAIAQILSSYVDISPFWLILGRGDMLQAPLIEIGNIRGDNNVYRDNVLSAGASHADDIVKLQGEHIQRLEEQIAYLMKIIEKRDEQIDILVSALANSNNKQK</sequence>
<organism evidence="1 2">
    <name type="scientific">Porphyromonas catoniae F0037</name>
    <dbReference type="NCBI Taxonomy" id="1127696"/>
    <lineage>
        <taxon>Bacteria</taxon>
        <taxon>Pseudomonadati</taxon>
        <taxon>Bacteroidota</taxon>
        <taxon>Bacteroidia</taxon>
        <taxon>Bacteroidales</taxon>
        <taxon>Porphyromonadaceae</taxon>
        <taxon>Porphyromonas</taxon>
    </lineage>
</organism>
<name>L1NES0_9PORP</name>